<evidence type="ECO:0000313" key="2">
    <source>
        <dbReference type="Proteomes" id="UP001054945"/>
    </source>
</evidence>
<proteinExistence type="predicted"/>
<keyword evidence="2" id="KW-1185">Reference proteome</keyword>
<evidence type="ECO:0000313" key="1">
    <source>
        <dbReference type="EMBL" id="GIY79945.1"/>
    </source>
</evidence>
<gene>
    <name evidence="1" type="ORF">CEXT_388011</name>
</gene>
<organism evidence="1 2">
    <name type="scientific">Caerostris extrusa</name>
    <name type="common">Bark spider</name>
    <name type="synonym">Caerostris bankana</name>
    <dbReference type="NCBI Taxonomy" id="172846"/>
    <lineage>
        <taxon>Eukaryota</taxon>
        <taxon>Metazoa</taxon>
        <taxon>Ecdysozoa</taxon>
        <taxon>Arthropoda</taxon>
        <taxon>Chelicerata</taxon>
        <taxon>Arachnida</taxon>
        <taxon>Araneae</taxon>
        <taxon>Araneomorphae</taxon>
        <taxon>Entelegynae</taxon>
        <taxon>Araneoidea</taxon>
        <taxon>Araneidae</taxon>
        <taxon>Caerostris</taxon>
    </lineage>
</organism>
<comment type="caution">
    <text evidence="1">The sequence shown here is derived from an EMBL/GenBank/DDBJ whole genome shotgun (WGS) entry which is preliminary data.</text>
</comment>
<accession>A0AAV4WAI6</accession>
<reference evidence="1 2" key="1">
    <citation type="submission" date="2021-06" db="EMBL/GenBank/DDBJ databases">
        <title>Caerostris extrusa draft genome.</title>
        <authorList>
            <person name="Kono N."/>
            <person name="Arakawa K."/>
        </authorList>
    </citation>
    <scope>NUCLEOTIDE SEQUENCE [LARGE SCALE GENOMIC DNA]</scope>
</reference>
<dbReference type="AlphaFoldDB" id="A0AAV4WAI6"/>
<evidence type="ECO:0008006" key="3">
    <source>
        <dbReference type="Google" id="ProtNLM"/>
    </source>
</evidence>
<dbReference type="Proteomes" id="UP001054945">
    <property type="component" value="Unassembled WGS sequence"/>
</dbReference>
<sequence length="94" mass="10727">MLLQPGASFSFSVLGSMGNCARTFRTFLSPLSLSMWREDGFDCCNKDLRSFTRDRYSSMFSVMMAINTSSSGRFVKHMPLHLMFICPYKVKSET</sequence>
<name>A0AAV4WAI6_CAEEX</name>
<dbReference type="EMBL" id="BPLR01015945">
    <property type="protein sequence ID" value="GIY79945.1"/>
    <property type="molecule type" value="Genomic_DNA"/>
</dbReference>
<protein>
    <recommendedName>
        <fullName evidence="3">Secreted protein</fullName>
    </recommendedName>
</protein>